<dbReference type="Proteomes" id="UP001381693">
    <property type="component" value="Unassembled WGS sequence"/>
</dbReference>
<name>A0AAN8WWA6_HALRR</name>
<comment type="caution">
    <text evidence="1">The sequence shown here is derived from an EMBL/GenBank/DDBJ whole genome shotgun (WGS) entry which is preliminary data.</text>
</comment>
<sequence length="138" mass="15646">MVHNHRKCGSCFTHRKTLARILQHELSAFGLNVEVSSRSSKPRTSTGSRVYDKVCILYLKVTKYCKGTNSRKPLRKAVELRADQTIRTIATACSGERIMGLTSRDLVAAEAHYHTTCYRNFTQPKPEKSLKCEDVEDL</sequence>
<keyword evidence="2" id="KW-1185">Reference proteome</keyword>
<gene>
    <name evidence="1" type="ORF">SK128_020590</name>
</gene>
<reference evidence="1 2" key="1">
    <citation type="submission" date="2023-11" db="EMBL/GenBank/DDBJ databases">
        <title>Halocaridina rubra genome assembly.</title>
        <authorList>
            <person name="Smith C."/>
        </authorList>
    </citation>
    <scope>NUCLEOTIDE SEQUENCE [LARGE SCALE GENOMIC DNA]</scope>
    <source>
        <strain evidence="1">EP-1</strain>
        <tissue evidence="1">Whole</tissue>
    </source>
</reference>
<accession>A0AAN8WWA6</accession>
<dbReference type="AlphaFoldDB" id="A0AAN8WWA6"/>
<proteinExistence type="predicted"/>
<dbReference type="EMBL" id="JAXCGZ010018019">
    <property type="protein sequence ID" value="KAK7067579.1"/>
    <property type="molecule type" value="Genomic_DNA"/>
</dbReference>
<feature type="non-terminal residue" evidence="1">
    <location>
        <position position="138"/>
    </location>
</feature>
<evidence type="ECO:0000313" key="1">
    <source>
        <dbReference type="EMBL" id="KAK7067579.1"/>
    </source>
</evidence>
<protein>
    <submittedName>
        <fullName evidence="1">Uncharacterized protein</fullName>
    </submittedName>
</protein>
<evidence type="ECO:0000313" key="2">
    <source>
        <dbReference type="Proteomes" id="UP001381693"/>
    </source>
</evidence>
<organism evidence="1 2">
    <name type="scientific">Halocaridina rubra</name>
    <name type="common">Hawaiian red shrimp</name>
    <dbReference type="NCBI Taxonomy" id="373956"/>
    <lineage>
        <taxon>Eukaryota</taxon>
        <taxon>Metazoa</taxon>
        <taxon>Ecdysozoa</taxon>
        <taxon>Arthropoda</taxon>
        <taxon>Crustacea</taxon>
        <taxon>Multicrustacea</taxon>
        <taxon>Malacostraca</taxon>
        <taxon>Eumalacostraca</taxon>
        <taxon>Eucarida</taxon>
        <taxon>Decapoda</taxon>
        <taxon>Pleocyemata</taxon>
        <taxon>Caridea</taxon>
        <taxon>Atyoidea</taxon>
        <taxon>Atyidae</taxon>
        <taxon>Halocaridina</taxon>
    </lineage>
</organism>